<evidence type="ECO:0000259" key="2">
    <source>
        <dbReference type="PROSITE" id="PS50405"/>
    </source>
</evidence>
<dbReference type="InterPro" id="IPR040079">
    <property type="entry name" value="Glutathione_S-Trfase"/>
</dbReference>
<dbReference type="SFLD" id="SFLDG00358">
    <property type="entry name" value="Main_(cytGST)"/>
    <property type="match status" value="1"/>
</dbReference>
<keyword evidence="4" id="KW-1185">Reference proteome</keyword>
<dbReference type="CDD" id="cd03046">
    <property type="entry name" value="GST_N_GTT1_like"/>
    <property type="match status" value="1"/>
</dbReference>
<evidence type="ECO:0000313" key="4">
    <source>
        <dbReference type="Proteomes" id="UP001595444"/>
    </source>
</evidence>
<dbReference type="SFLD" id="SFLDS00019">
    <property type="entry name" value="Glutathione_Transferase_(cytos"/>
    <property type="match status" value="1"/>
</dbReference>
<dbReference type="Gene3D" id="3.40.30.10">
    <property type="entry name" value="Glutaredoxin"/>
    <property type="match status" value="1"/>
</dbReference>
<sequence>MITLHHCPESRSMKSLWLLYELKLDFDVVTHSFGRDLRAPDYLAVHPLGRVPCLIDGKTTLFESGAITEWLCQKYDSTHEFWRKPDSDERFEWLQWIHYSETIAVHCANLTQQFIALNDASLQSATVVKLEKRRLEKAIEVIDQKLNDHPYILKSGFSAADINIGYALHVGRLFTDISEFQHIADYYNRLSKRDAFTQSLPEKNDPKRIYLKDRYRL</sequence>
<dbReference type="SUPFAM" id="SSF47616">
    <property type="entry name" value="GST C-terminal domain-like"/>
    <property type="match status" value="1"/>
</dbReference>
<reference evidence="4" key="1">
    <citation type="journal article" date="2019" name="Int. J. Syst. Evol. Microbiol.">
        <title>The Global Catalogue of Microorganisms (GCM) 10K type strain sequencing project: providing services to taxonomists for standard genome sequencing and annotation.</title>
        <authorList>
            <consortium name="The Broad Institute Genomics Platform"/>
            <consortium name="The Broad Institute Genome Sequencing Center for Infectious Disease"/>
            <person name="Wu L."/>
            <person name="Ma J."/>
        </authorList>
    </citation>
    <scope>NUCLEOTIDE SEQUENCE [LARGE SCALE GENOMIC DNA]</scope>
    <source>
        <strain evidence="4">KCTC 62164</strain>
    </source>
</reference>
<dbReference type="InterPro" id="IPR010987">
    <property type="entry name" value="Glutathione-S-Trfase_C-like"/>
</dbReference>
<dbReference type="EMBL" id="JBHRSL010000007">
    <property type="protein sequence ID" value="MFC3052091.1"/>
    <property type="molecule type" value="Genomic_DNA"/>
</dbReference>
<dbReference type="PANTHER" id="PTHR44051:SF9">
    <property type="entry name" value="GLUTATHIONE S-TRANSFERASE 1"/>
    <property type="match status" value="1"/>
</dbReference>
<feature type="domain" description="GST C-terminal" evidence="2">
    <location>
        <begin position="86"/>
        <end position="210"/>
    </location>
</feature>
<dbReference type="Pfam" id="PF02798">
    <property type="entry name" value="GST_N"/>
    <property type="match status" value="1"/>
</dbReference>
<accession>A0ABV7D5I0</accession>
<evidence type="ECO:0000313" key="3">
    <source>
        <dbReference type="EMBL" id="MFC3052091.1"/>
    </source>
</evidence>
<dbReference type="InterPro" id="IPR004045">
    <property type="entry name" value="Glutathione_S-Trfase_N"/>
</dbReference>
<dbReference type="SFLD" id="SFLDG01150">
    <property type="entry name" value="Main.1:_Beta-like"/>
    <property type="match status" value="1"/>
</dbReference>
<name>A0ABV7D5I0_9PROT</name>
<evidence type="ECO:0000259" key="1">
    <source>
        <dbReference type="PROSITE" id="PS50404"/>
    </source>
</evidence>
<gene>
    <name evidence="3" type="ORF">ACFOKA_09245</name>
</gene>
<dbReference type="Proteomes" id="UP001595444">
    <property type="component" value="Unassembled WGS sequence"/>
</dbReference>
<dbReference type="PROSITE" id="PS50405">
    <property type="entry name" value="GST_CTER"/>
    <property type="match status" value="1"/>
</dbReference>
<protein>
    <submittedName>
        <fullName evidence="3">Glutathione S-transferase family protein</fullName>
    </submittedName>
</protein>
<dbReference type="InterPro" id="IPR036282">
    <property type="entry name" value="Glutathione-S-Trfase_C_sf"/>
</dbReference>
<dbReference type="SUPFAM" id="SSF52833">
    <property type="entry name" value="Thioredoxin-like"/>
    <property type="match status" value="1"/>
</dbReference>
<dbReference type="RefSeq" id="WP_194214610.1">
    <property type="nucleotide sequence ID" value="NZ_CP061205.1"/>
</dbReference>
<dbReference type="PANTHER" id="PTHR44051">
    <property type="entry name" value="GLUTATHIONE S-TRANSFERASE-RELATED"/>
    <property type="match status" value="1"/>
</dbReference>
<feature type="domain" description="GST N-terminal" evidence="1">
    <location>
        <begin position="1"/>
        <end position="79"/>
    </location>
</feature>
<dbReference type="Gene3D" id="1.20.1050.10">
    <property type="match status" value="1"/>
</dbReference>
<organism evidence="3 4">
    <name type="scientific">Kordiimonas pumila</name>
    <dbReference type="NCBI Taxonomy" id="2161677"/>
    <lineage>
        <taxon>Bacteria</taxon>
        <taxon>Pseudomonadati</taxon>
        <taxon>Pseudomonadota</taxon>
        <taxon>Alphaproteobacteria</taxon>
        <taxon>Kordiimonadales</taxon>
        <taxon>Kordiimonadaceae</taxon>
        <taxon>Kordiimonas</taxon>
    </lineage>
</organism>
<proteinExistence type="predicted"/>
<dbReference type="PROSITE" id="PS50404">
    <property type="entry name" value="GST_NTER"/>
    <property type="match status" value="1"/>
</dbReference>
<comment type="caution">
    <text evidence="3">The sequence shown here is derived from an EMBL/GenBank/DDBJ whole genome shotgun (WGS) entry which is preliminary data.</text>
</comment>
<dbReference type="InterPro" id="IPR036249">
    <property type="entry name" value="Thioredoxin-like_sf"/>
</dbReference>